<evidence type="ECO:0000313" key="2">
    <source>
        <dbReference type="EMBL" id="GAA4250959.1"/>
    </source>
</evidence>
<evidence type="ECO:0000313" key="3">
    <source>
        <dbReference type="Proteomes" id="UP001500620"/>
    </source>
</evidence>
<name>A0ABP8DAT2_9ACTN</name>
<accession>A0ABP8DAT2</accession>
<evidence type="ECO:0000256" key="1">
    <source>
        <dbReference type="SAM" id="MobiDB-lite"/>
    </source>
</evidence>
<sequence length="214" mass="22608">MKPYIKRAAVILGTAGLIIAVGGAAAVATSTRHTKTRFQMVRSTASENAGCLNGAKVDVTIQSKGQVEVMRIRASGLPKNTDFDLFVIQVPNAPFGMSWYQGDLDSNAWGWADGTFVGRFSVETFSVAPGSAPAPVVHTAEPTVRPTGDASTNPKTDPIHQYHLGLWFNSEKEAQAAGCAAGVTPFNGDHTAGVQALSTKNFPNDQGPLRVIQP</sequence>
<proteinExistence type="predicted"/>
<dbReference type="Proteomes" id="UP001500620">
    <property type="component" value="Unassembled WGS sequence"/>
</dbReference>
<comment type="caution">
    <text evidence="2">The sequence shown here is derived from an EMBL/GenBank/DDBJ whole genome shotgun (WGS) entry which is preliminary data.</text>
</comment>
<dbReference type="EMBL" id="BAABAT010000010">
    <property type="protein sequence ID" value="GAA4250959.1"/>
    <property type="molecule type" value="Genomic_DNA"/>
</dbReference>
<reference evidence="3" key="1">
    <citation type="journal article" date="2019" name="Int. J. Syst. Evol. Microbiol.">
        <title>The Global Catalogue of Microorganisms (GCM) 10K type strain sequencing project: providing services to taxonomists for standard genome sequencing and annotation.</title>
        <authorList>
            <consortium name="The Broad Institute Genomics Platform"/>
            <consortium name="The Broad Institute Genome Sequencing Center for Infectious Disease"/>
            <person name="Wu L."/>
            <person name="Ma J."/>
        </authorList>
    </citation>
    <scope>NUCLEOTIDE SEQUENCE [LARGE SCALE GENOMIC DNA]</scope>
    <source>
        <strain evidence="3">JCM 17441</strain>
    </source>
</reference>
<feature type="region of interest" description="Disordered" evidence="1">
    <location>
        <begin position="131"/>
        <end position="156"/>
    </location>
</feature>
<gene>
    <name evidence="2" type="ORF">GCM10022255_041720</name>
</gene>
<dbReference type="RefSeq" id="WP_345128765.1">
    <property type="nucleotide sequence ID" value="NZ_BAABAT010000010.1"/>
</dbReference>
<keyword evidence="3" id="KW-1185">Reference proteome</keyword>
<organism evidence="2 3">
    <name type="scientific">Dactylosporangium darangshiense</name>
    <dbReference type="NCBI Taxonomy" id="579108"/>
    <lineage>
        <taxon>Bacteria</taxon>
        <taxon>Bacillati</taxon>
        <taxon>Actinomycetota</taxon>
        <taxon>Actinomycetes</taxon>
        <taxon>Micromonosporales</taxon>
        <taxon>Micromonosporaceae</taxon>
        <taxon>Dactylosporangium</taxon>
    </lineage>
</organism>
<protein>
    <submittedName>
        <fullName evidence="2">Uncharacterized protein</fullName>
    </submittedName>
</protein>